<feature type="domain" description="CS" evidence="4">
    <location>
        <begin position="2"/>
        <end position="91"/>
    </location>
</feature>
<dbReference type="GO" id="GO:0051131">
    <property type="term" value="P:chaperone-mediated protein complex assembly"/>
    <property type="evidence" value="ECO:0007669"/>
    <property type="project" value="TreeGrafter"/>
</dbReference>
<dbReference type="FunFam" id="2.60.40.790:FF:000013">
    <property type="entry name" value="Very-long-chain (3R)-3-hydroxyacyl-CoA dehydratase"/>
    <property type="match status" value="1"/>
</dbReference>
<dbReference type="GO" id="GO:0051087">
    <property type="term" value="F:protein-folding chaperone binding"/>
    <property type="evidence" value="ECO:0007669"/>
    <property type="project" value="UniProtKB-ARBA"/>
</dbReference>
<evidence type="ECO:0000256" key="2">
    <source>
        <dbReference type="RuleBase" id="RU369032"/>
    </source>
</evidence>
<dbReference type="SUPFAM" id="SSF49764">
    <property type="entry name" value="HSP20-like chaperones"/>
    <property type="match status" value="1"/>
</dbReference>
<dbReference type="Proteomes" id="UP001177003">
    <property type="component" value="Chromosome 9"/>
</dbReference>
<protein>
    <recommendedName>
        <fullName evidence="2">Co-chaperone protein p23</fullName>
    </recommendedName>
</protein>
<feature type="compositionally biased region" description="Acidic residues" evidence="3">
    <location>
        <begin position="139"/>
        <end position="161"/>
    </location>
</feature>
<dbReference type="GO" id="GO:0101031">
    <property type="term" value="C:protein folding chaperone complex"/>
    <property type="evidence" value="ECO:0007669"/>
    <property type="project" value="UniProtKB-ARBA"/>
</dbReference>
<comment type="function">
    <text evidence="2">Acts as a co-chaperone for HSP90.</text>
</comment>
<dbReference type="PANTHER" id="PTHR22932:SF11">
    <property type="entry name" value="CO-CHAPERONE PROTEIN P23"/>
    <property type="match status" value="1"/>
</dbReference>
<dbReference type="GO" id="GO:0005829">
    <property type="term" value="C:cytosol"/>
    <property type="evidence" value="ECO:0007669"/>
    <property type="project" value="TreeGrafter"/>
</dbReference>
<comment type="subunit">
    <text evidence="2">Interacts with HSP90 in an ATP-dependent manner.</text>
</comment>
<dbReference type="EMBL" id="OX465085">
    <property type="protein sequence ID" value="CAI9301768.1"/>
    <property type="molecule type" value="Genomic_DNA"/>
</dbReference>
<dbReference type="Pfam" id="PF04969">
    <property type="entry name" value="CS"/>
    <property type="match status" value="1"/>
</dbReference>
<dbReference type="GO" id="GO:0005634">
    <property type="term" value="C:nucleus"/>
    <property type="evidence" value="ECO:0007669"/>
    <property type="project" value="UniProtKB-SubCell"/>
</dbReference>
<dbReference type="CDD" id="cd06465">
    <property type="entry name" value="p23_hB-ind1_like"/>
    <property type="match status" value="1"/>
</dbReference>
<keyword evidence="2" id="KW-0143">Chaperone</keyword>
<proteinExistence type="inferred from homology"/>
<dbReference type="Gene3D" id="2.60.40.790">
    <property type="match status" value="1"/>
</dbReference>
<sequence>MSRHPTLKWAQRADVLFMTIDLPDAKNVKLKLEPEGKFYFSATAGAENLPYEIDINLHDKVDVDKSKASIGPRTIVYLIKKEESKWWNRLLKEEGKTPMFVKCDWDKWLDEDEQEEKVGGDMDFGDIDFSKLNMGGGGEFDEDDSDTEEEINKEEEEEEEAIEKKMETAAALPVSNGVEATA</sequence>
<dbReference type="GO" id="GO:0051879">
    <property type="term" value="F:Hsp90 protein binding"/>
    <property type="evidence" value="ECO:0007669"/>
    <property type="project" value="UniProtKB-UniRule"/>
</dbReference>
<keyword evidence="6" id="KW-1185">Reference proteome</keyword>
<dbReference type="GO" id="GO:0009408">
    <property type="term" value="P:response to heat"/>
    <property type="evidence" value="ECO:0007669"/>
    <property type="project" value="UniProtKB-ARBA"/>
</dbReference>
<feature type="region of interest" description="Disordered" evidence="3">
    <location>
        <begin position="133"/>
        <end position="182"/>
    </location>
</feature>
<evidence type="ECO:0000259" key="4">
    <source>
        <dbReference type="PROSITE" id="PS51203"/>
    </source>
</evidence>
<dbReference type="PANTHER" id="PTHR22932">
    <property type="entry name" value="TELOMERASE-BINDING PROTEIN P23 HSP90 CO-CHAPERONE"/>
    <property type="match status" value="1"/>
</dbReference>
<dbReference type="PROSITE" id="PS51203">
    <property type="entry name" value="CS"/>
    <property type="match status" value="1"/>
</dbReference>
<name>A0AA36EN55_LACSI</name>
<dbReference type="InterPro" id="IPR008978">
    <property type="entry name" value="HSP20-like_chaperone"/>
</dbReference>
<comment type="similarity">
    <text evidence="1 2">Belongs to the p23/wos2 family.</text>
</comment>
<accession>A0AA36EN55</accession>
<keyword evidence="2" id="KW-0539">Nucleus</keyword>
<dbReference type="AlphaFoldDB" id="A0AA36EN55"/>
<dbReference type="InterPro" id="IPR007052">
    <property type="entry name" value="CS_dom"/>
</dbReference>
<evidence type="ECO:0000256" key="3">
    <source>
        <dbReference type="SAM" id="MobiDB-lite"/>
    </source>
</evidence>
<dbReference type="InterPro" id="IPR045250">
    <property type="entry name" value="p23-like"/>
</dbReference>
<reference evidence="5" key="1">
    <citation type="submission" date="2023-04" db="EMBL/GenBank/DDBJ databases">
        <authorList>
            <person name="Vijverberg K."/>
            <person name="Xiong W."/>
            <person name="Schranz E."/>
        </authorList>
    </citation>
    <scope>NUCLEOTIDE SEQUENCE</scope>
</reference>
<dbReference type="GO" id="GO:0006457">
    <property type="term" value="P:protein folding"/>
    <property type="evidence" value="ECO:0007669"/>
    <property type="project" value="TreeGrafter"/>
</dbReference>
<evidence type="ECO:0000313" key="5">
    <source>
        <dbReference type="EMBL" id="CAI9301768.1"/>
    </source>
</evidence>
<evidence type="ECO:0000313" key="6">
    <source>
        <dbReference type="Proteomes" id="UP001177003"/>
    </source>
</evidence>
<gene>
    <name evidence="5" type="ORF">LSALG_LOCUS40297</name>
</gene>
<keyword evidence="2" id="KW-0963">Cytoplasm</keyword>
<organism evidence="5 6">
    <name type="scientific">Lactuca saligna</name>
    <name type="common">Willowleaf lettuce</name>
    <dbReference type="NCBI Taxonomy" id="75948"/>
    <lineage>
        <taxon>Eukaryota</taxon>
        <taxon>Viridiplantae</taxon>
        <taxon>Streptophyta</taxon>
        <taxon>Embryophyta</taxon>
        <taxon>Tracheophyta</taxon>
        <taxon>Spermatophyta</taxon>
        <taxon>Magnoliopsida</taxon>
        <taxon>eudicotyledons</taxon>
        <taxon>Gunneridae</taxon>
        <taxon>Pentapetalae</taxon>
        <taxon>asterids</taxon>
        <taxon>campanulids</taxon>
        <taxon>Asterales</taxon>
        <taxon>Asteraceae</taxon>
        <taxon>Cichorioideae</taxon>
        <taxon>Cichorieae</taxon>
        <taxon>Lactucinae</taxon>
        <taxon>Lactuca</taxon>
    </lineage>
</organism>
<evidence type="ECO:0000256" key="1">
    <source>
        <dbReference type="ARBA" id="ARBA00025733"/>
    </source>
</evidence>
<comment type="subcellular location">
    <subcellularLocation>
        <location evidence="2">Cytoplasm</location>
    </subcellularLocation>
    <subcellularLocation>
        <location evidence="2">Nucleus</location>
    </subcellularLocation>
</comment>